<feature type="domain" description="Reverse transcriptase" evidence="1">
    <location>
        <begin position="4"/>
        <end position="126"/>
    </location>
</feature>
<organism evidence="2 3">
    <name type="scientific">Limosa lapponica baueri</name>
    <dbReference type="NCBI Taxonomy" id="1758121"/>
    <lineage>
        <taxon>Eukaryota</taxon>
        <taxon>Metazoa</taxon>
        <taxon>Chordata</taxon>
        <taxon>Craniata</taxon>
        <taxon>Vertebrata</taxon>
        <taxon>Euteleostomi</taxon>
        <taxon>Archelosauria</taxon>
        <taxon>Archosauria</taxon>
        <taxon>Dinosauria</taxon>
        <taxon>Saurischia</taxon>
        <taxon>Theropoda</taxon>
        <taxon>Coelurosauria</taxon>
        <taxon>Aves</taxon>
        <taxon>Neognathae</taxon>
        <taxon>Neoaves</taxon>
        <taxon>Charadriiformes</taxon>
        <taxon>Scolopacidae</taxon>
        <taxon>Limosa</taxon>
    </lineage>
</organism>
<sequence>MDRKEDPGNGNYHLVSLTSTPGKIMEQILLEAMLTHVEDREVIQDSQHSFTKCKSSLTNLVAFYDGVTTSVDKERATDVVYLDFCTAFDTVPPNILFSKLERYGSDGWTVPSDGWKRSWLDGHIQRVVVNSSMSRWHMKAIMLLR</sequence>
<proteinExistence type="predicted"/>
<dbReference type="Proteomes" id="UP000233556">
    <property type="component" value="Unassembled WGS sequence"/>
</dbReference>
<gene>
    <name evidence="2" type="ORF">llap_11169</name>
</gene>
<dbReference type="Pfam" id="PF00078">
    <property type="entry name" value="RVT_1"/>
    <property type="match status" value="1"/>
</dbReference>
<dbReference type="InterPro" id="IPR000477">
    <property type="entry name" value="RT_dom"/>
</dbReference>
<dbReference type="AlphaFoldDB" id="A0A2I0TXI4"/>
<protein>
    <recommendedName>
        <fullName evidence="1">Reverse transcriptase domain-containing protein</fullName>
    </recommendedName>
</protein>
<evidence type="ECO:0000259" key="1">
    <source>
        <dbReference type="Pfam" id="PF00078"/>
    </source>
</evidence>
<dbReference type="OrthoDB" id="410381at2759"/>
<evidence type="ECO:0000313" key="2">
    <source>
        <dbReference type="EMBL" id="PKU38528.1"/>
    </source>
</evidence>
<dbReference type="PANTHER" id="PTHR33332">
    <property type="entry name" value="REVERSE TRANSCRIPTASE DOMAIN-CONTAINING PROTEIN"/>
    <property type="match status" value="1"/>
</dbReference>
<reference evidence="3" key="1">
    <citation type="submission" date="2017-11" db="EMBL/GenBank/DDBJ databases">
        <authorList>
            <person name="Lima N.C."/>
            <person name="Parody-Merino A.M."/>
            <person name="Battley P.F."/>
            <person name="Fidler A.E."/>
            <person name="Prosdocimi F."/>
        </authorList>
    </citation>
    <scope>NUCLEOTIDE SEQUENCE [LARGE SCALE GENOMIC DNA]</scope>
</reference>
<reference evidence="3" key="2">
    <citation type="submission" date="2017-12" db="EMBL/GenBank/DDBJ databases">
        <title>Genome sequence of the Bar-tailed Godwit (Limosa lapponica baueri).</title>
        <authorList>
            <person name="Lima N.C.B."/>
            <person name="Parody-Merino A.M."/>
            <person name="Battley P.F."/>
            <person name="Fidler A.E."/>
            <person name="Prosdocimi F."/>
        </authorList>
    </citation>
    <scope>NUCLEOTIDE SEQUENCE [LARGE SCALE GENOMIC DNA]</scope>
</reference>
<evidence type="ECO:0000313" key="3">
    <source>
        <dbReference type="Proteomes" id="UP000233556"/>
    </source>
</evidence>
<name>A0A2I0TXI4_LIMLA</name>
<keyword evidence="3" id="KW-1185">Reference proteome</keyword>
<accession>A0A2I0TXI4</accession>
<dbReference type="EMBL" id="KZ506724">
    <property type="protein sequence ID" value="PKU38528.1"/>
    <property type="molecule type" value="Genomic_DNA"/>
</dbReference>